<dbReference type="GO" id="GO:0055085">
    <property type="term" value="P:transmembrane transport"/>
    <property type="evidence" value="ECO:0007669"/>
    <property type="project" value="InterPro"/>
</dbReference>
<evidence type="ECO:0000313" key="11">
    <source>
        <dbReference type="Proteomes" id="UP000280307"/>
    </source>
</evidence>
<proteinExistence type="inferred from homology"/>
<feature type="transmembrane region" description="Helical" evidence="8">
    <location>
        <begin position="244"/>
        <end position="267"/>
    </location>
</feature>
<feature type="transmembrane region" description="Helical" evidence="8">
    <location>
        <begin position="108"/>
        <end position="133"/>
    </location>
</feature>
<evidence type="ECO:0000256" key="3">
    <source>
        <dbReference type="ARBA" id="ARBA00022475"/>
    </source>
</evidence>
<dbReference type="EMBL" id="RSAS01000763">
    <property type="protein sequence ID" value="RRR67771.1"/>
    <property type="molecule type" value="Genomic_DNA"/>
</dbReference>
<evidence type="ECO:0000256" key="2">
    <source>
        <dbReference type="ARBA" id="ARBA00022448"/>
    </source>
</evidence>
<keyword evidence="7 8" id="KW-0472">Membrane</keyword>
<keyword evidence="5 8" id="KW-0812">Transmembrane</keyword>
<dbReference type="SUPFAM" id="SSF161098">
    <property type="entry name" value="MetI-like"/>
    <property type="match status" value="1"/>
</dbReference>
<keyword evidence="4" id="KW-0997">Cell inner membrane</keyword>
<evidence type="ECO:0000256" key="5">
    <source>
        <dbReference type="ARBA" id="ARBA00022692"/>
    </source>
</evidence>
<comment type="similarity">
    <text evidence="8">Belongs to the binding-protein-dependent transport system permease family.</text>
</comment>
<organism evidence="10 11">
    <name type="scientific">Candidatus Viridilinea halotolerans</name>
    <dbReference type="NCBI Taxonomy" id="2491704"/>
    <lineage>
        <taxon>Bacteria</taxon>
        <taxon>Bacillati</taxon>
        <taxon>Chloroflexota</taxon>
        <taxon>Chloroflexia</taxon>
        <taxon>Chloroflexales</taxon>
        <taxon>Chloroflexineae</taxon>
        <taxon>Oscillochloridaceae</taxon>
        <taxon>Candidatus Viridilinea</taxon>
    </lineage>
</organism>
<dbReference type="Proteomes" id="UP000280307">
    <property type="component" value="Unassembled WGS sequence"/>
</dbReference>
<evidence type="ECO:0000256" key="6">
    <source>
        <dbReference type="ARBA" id="ARBA00022989"/>
    </source>
</evidence>
<dbReference type="InterPro" id="IPR000515">
    <property type="entry name" value="MetI-like"/>
</dbReference>
<dbReference type="PANTHER" id="PTHR43357:SF4">
    <property type="entry name" value="INNER MEMBRANE ABC TRANSPORTER PERMEASE PROTEIN YDCV"/>
    <property type="match status" value="1"/>
</dbReference>
<evidence type="ECO:0000256" key="8">
    <source>
        <dbReference type="RuleBase" id="RU363032"/>
    </source>
</evidence>
<dbReference type="PANTHER" id="PTHR43357">
    <property type="entry name" value="INNER MEMBRANE ABC TRANSPORTER PERMEASE PROTEIN YDCV"/>
    <property type="match status" value="1"/>
</dbReference>
<evidence type="ECO:0000259" key="9">
    <source>
        <dbReference type="PROSITE" id="PS50928"/>
    </source>
</evidence>
<feature type="transmembrane region" description="Helical" evidence="8">
    <location>
        <begin position="139"/>
        <end position="165"/>
    </location>
</feature>
<keyword evidence="2 8" id="KW-0813">Transport</keyword>
<feature type="transmembrane region" description="Helical" evidence="8">
    <location>
        <begin position="214"/>
        <end position="237"/>
    </location>
</feature>
<feature type="domain" description="ABC transmembrane type-1" evidence="9">
    <location>
        <begin position="74"/>
        <end position="262"/>
    </location>
</feature>
<dbReference type="CDD" id="cd06261">
    <property type="entry name" value="TM_PBP2"/>
    <property type="match status" value="1"/>
</dbReference>
<feature type="transmembrane region" description="Helical" evidence="8">
    <location>
        <begin position="186"/>
        <end position="208"/>
    </location>
</feature>
<accession>A0A426TT94</accession>
<dbReference type="GO" id="GO:0005886">
    <property type="term" value="C:plasma membrane"/>
    <property type="evidence" value="ECO:0007669"/>
    <property type="project" value="UniProtKB-SubCell"/>
</dbReference>
<evidence type="ECO:0000256" key="1">
    <source>
        <dbReference type="ARBA" id="ARBA00004429"/>
    </source>
</evidence>
<feature type="transmembrane region" description="Helical" evidence="8">
    <location>
        <begin position="72"/>
        <end position="96"/>
    </location>
</feature>
<comment type="caution">
    <text evidence="10">The sequence shown here is derived from an EMBL/GenBank/DDBJ whole genome shotgun (WGS) entry which is preliminary data.</text>
</comment>
<feature type="transmembrane region" description="Helical" evidence="8">
    <location>
        <begin position="20"/>
        <end position="42"/>
    </location>
</feature>
<protein>
    <submittedName>
        <fullName evidence="10">ABC transporter permease subunit</fullName>
    </submittedName>
</protein>
<dbReference type="InterPro" id="IPR035906">
    <property type="entry name" value="MetI-like_sf"/>
</dbReference>
<dbReference type="Pfam" id="PF00528">
    <property type="entry name" value="BPD_transp_1"/>
    <property type="match status" value="1"/>
</dbReference>
<evidence type="ECO:0000256" key="4">
    <source>
        <dbReference type="ARBA" id="ARBA00022519"/>
    </source>
</evidence>
<reference evidence="10 11" key="1">
    <citation type="submission" date="2018-12" db="EMBL/GenBank/DDBJ databases">
        <title>Genome Sequence of Candidatus Viridilinea halotolerans isolated from saline sulfide-rich spring.</title>
        <authorList>
            <person name="Grouzdev D.S."/>
            <person name="Burganskaya E.I."/>
            <person name="Krutkina M.S."/>
            <person name="Sukhacheva M.V."/>
            <person name="Gorlenko V.M."/>
        </authorList>
    </citation>
    <scope>NUCLEOTIDE SEQUENCE [LARGE SCALE GENOMIC DNA]</scope>
    <source>
        <strain evidence="10">Chok-6</strain>
    </source>
</reference>
<name>A0A426TT94_9CHLR</name>
<sequence>MHNQLHNPTPATHVRQAGFYVLRFSFYALLVGPILALVLYALSMRWFFPQLLPAEWTLTPWLRQLSDARTQAAVGTSLQTAGITTALALLLGLPAARVLGLRRFRGRTLVLLILFLPTVVPPLAIGMGLNVLFLRLGLAGSVLGVVLVHVVPVLPYTIFALLGVFARYDEGYEIQARTLGASTRQVWRHVALPLLGPGLAVAALFAFLVSWSQYILTLLIGGGQVITLPILLFAAVAGGNPTSIAGLALLFAAPPVLAIALAARALGIGATNIGQQF</sequence>
<dbReference type="Gene3D" id="1.10.3720.10">
    <property type="entry name" value="MetI-like"/>
    <property type="match status" value="1"/>
</dbReference>
<dbReference type="PROSITE" id="PS50928">
    <property type="entry name" value="ABC_TM1"/>
    <property type="match status" value="1"/>
</dbReference>
<dbReference type="AlphaFoldDB" id="A0A426TT94"/>
<evidence type="ECO:0000313" key="10">
    <source>
        <dbReference type="EMBL" id="RRR67771.1"/>
    </source>
</evidence>
<keyword evidence="6 8" id="KW-1133">Transmembrane helix</keyword>
<gene>
    <name evidence="10" type="ORF">EI684_18420</name>
</gene>
<comment type="subcellular location">
    <subcellularLocation>
        <location evidence="1">Cell inner membrane</location>
        <topology evidence="1">Multi-pass membrane protein</topology>
    </subcellularLocation>
    <subcellularLocation>
        <location evidence="8">Cell membrane</location>
        <topology evidence="8">Multi-pass membrane protein</topology>
    </subcellularLocation>
</comment>
<keyword evidence="3" id="KW-1003">Cell membrane</keyword>
<evidence type="ECO:0000256" key="7">
    <source>
        <dbReference type="ARBA" id="ARBA00023136"/>
    </source>
</evidence>